<protein>
    <recommendedName>
        <fullName evidence="3">SHSP domain-containing protein</fullName>
    </recommendedName>
</protein>
<proteinExistence type="inferred from homology"/>
<feature type="domain" description="SHSP" evidence="3">
    <location>
        <begin position="16"/>
        <end position="110"/>
    </location>
</feature>
<accession>A0A0A0KB53</accession>
<sequence>MSSQIVNQDWRNVVTQQNQQFFPSITFEESEEKNKWSFSMKLPGFSKDRLRINLNTRTRIIVVTGQKSDGLFNITRLNERVTIKEDCLLEGVQAKLSNDTLIVTFEKEKK</sequence>
<reference evidence="4 5" key="2">
    <citation type="journal article" date="2009" name="PLoS ONE">
        <title>An integrated genetic and cytogenetic map of the cucumber genome.</title>
        <authorList>
            <person name="Ren Y."/>
            <person name="Zhang Z."/>
            <person name="Liu J."/>
            <person name="Staub J.E."/>
            <person name="Han Y."/>
            <person name="Cheng Z."/>
            <person name="Li X."/>
            <person name="Lu J."/>
            <person name="Miao H."/>
            <person name="Kang H."/>
            <person name="Xie B."/>
            <person name="Gu X."/>
            <person name="Wang X."/>
            <person name="Du Y."/>
            <person name="Jin W."/>
            <person name="Huang S."/>
        </authorList>
    </citation>
    <scope>NUCLEOTIDE SEQUENCE [LARGE SCALE GENOMIC DNA]</scope>
    <source>
        <strain evidence="5">cv. 9930</strain>
    </source>
</reference>
<reference evidence="4 5" key="3">
    <citation type="journal article" date="2010" name="BMC Genomics">
        <title>Transcriptome sequencing and comparative analysis of cucumber flowers with different sex types.</title>
        <authorList>
            <person name="Guo S."/>
            <person name="Zheng Y."/>
            <person name="Joung J.G."/>
            <person name="Liu S."/>
            <person name="Zhang Z."/>
            <person name="Crasta O.R."/>
            <person name="Sobral B.W."/>
            <person name="Xu Y."/>
            <person name="Huang S."/>
            <person name="Fei Z."/>
        </authorList>
    </citation>
    <scope>NUCLEOTIDE SEQUENCE [LARGE SCALE GENOMIC DNA]</scope>
    <source>
        <strain evidence="5">cv. 9930</strain>
    </source>
</reference>
<dbReference type="Gene3D" id="2.60.40.790">
    <property type="match status" value="1"/>
</dbReference>
<comment type="similarity">
    <text evidence="1 2">Belongs to the small heat shock protein (HSP20) family.</text>
</comment>
<gene>
    <name evidence="4" type="ORF">Csa_6G046370</name>
</gene>
<dbReference type="Gramene" id="KGN46059">
    <property type="protein sequence ID" value="KGN46059"/>
    <property type="gene ID" value="Csa_6G046370"/>
</dbReference>
<dbReference type="EMBL" id="CM002927">
    <property type="protein sequence ID" value="KGN46059.1"/>
    <property type="molecule type" value="Genomic_DNA"/>
</dbReference>
<dbReference type="SUPFAM" id="SSF49764">
    <property type="entry name" value="HSP20-like chaperones"/>
    <property type="match status" value="1"/>
</dbReference>
<reference evidence="4 5" key="1">
    <citation type="journal article" date="2009" name="Nat. Genet.">
        <title>The genome of the cucumber, Cucumis sativus L.</title>
        <authorList>
            <person name="Huang S."/>
            <person name="Li R."/>
            <person name="Zhang Z."/>
            <person name="Li L."/>
            <person name="Gu X."/>
            <person name="Fan W."/>
            <person name="Lucas W.J."/>
            <person name="Wang X."/>
            <person name="Xie B."/>
            <person name="Ni P."/>
            <person name="Ren Y."/>
            <person name="Zhu H."/>
            <person name="Li J."/>
            <person name="Lin K."/>
            <person name="Jin W."/>
            <person name="Fei Z."/>
            <person name="Li G."/>
            <person name="Staub J."/>
            <person name="Kilian A."/>
            <person name="van der Vossen E.A."/>
            <person name="Wu Y."/>
            <person name="Guo J."/>
            <person name="He J."/>
            <person name="Jia Z."/>
            <person name="Ren Y."/>
            <person name="Tian G."/>
            <person name="Lu Y."/>
            <person name="Ruan J."/>
            <person name="Qian W."/>
            <person name="Wang M."/>
            <person name="Huang Q."/>
            <person name="Li B."/>
            <person name="Xuan Z."/>
            <person name="Cao J."/>
            <person name="Asan"/>
            <person name="Wu Z."/>
            <person name="Zhang J."/>
            <person name="Cai Q."/>
            <person name="Bai Y."/>
            <person name="Zhao B."/>
            <person name="Han Y."/>
            <person name="Li Y."/>
            <person name="Li X."/>
            <person name="Wang S."/>
            <person name="Shi Q."/>
            <person name="Liu S."/>
            <person name="Cho W.K."/>
            <person name="Kim J.Y."/>
            <person name="Xu Y."/>
            <person name="Heller-Uszynska K."/>
            <person name="Miao H."/>
            <person name="Cheng Z."/>
            <person name="Zhang S."/>
            <person name="Wu J."/>
            <person name="Yang Y."/>
            <person name="Kang H."/>
            <person name="Li M."/>
            <person name="Liang H."/>
            <person name="Ren X."/>
            <person name="Shi Z."/>
            <person name="Wen M."/>
            <person name="Jian M."/>
            <person name="Yang H."/>
            <person name="Zhang G."/>
            <person name="Yang Z."/>
            <person name="Chen R."/>
            <person name="Liu S."/>
            <person name="Li J."/>
            <person name="Ma L."/>
            <person name="Liu H."/>
            <person name="Zhou Y."/>
            <person name="Zhao J."/>
            <person name="Fang X."/>
            <person name="Li G."/>
            <person name="Fang L."/>
            <person name="Li Y."/>
            <person name="Liu D."/>
            <person name="Zheng H."/>
            <person name="Zhang Y."/>
            <person name="Qin N."/>
            <person name="Li Z."/>
            <person name="Yang G."/>
            <person name="Yang S."/>
            <person name="Bolund L."/>
            <person name="Kristiansen K."/>
            <person name="Zheng H."/>
            <person name="Li S."/>
            <person name="Zhang X."/>
            <person name="Yang H."/>
            <person name="Wang J."/>
            <person name="Sun R."/>
            <person name="Zhang B."/>
            <person name="Jiang S."/>
            <person name="Wang J."/>
            <person name="Du Y."/>
            <person name="Li S."/>
        </authorList>
    </citation>
    <scope>NUCLEOTIDE SEQUENCE [LARGE SCALE GENOMIC DNA]</scope>
    <source>
        <strain evidence="5">cv. 9930</strain>
    </source>
</reference>
<name>A0A0A0KB53_CUCSA</name>
<evidence type="ECO:0000313" key="5">
    <source>
        <dbReference type="Proteomes" id="UP000029981"/>
    </source>
</evidence>
<organism evidence="4 5">
    <name type="scientific">Cucumis sativus</name>
    <name type="common">Cucumber</name>
    <dbReference type="NCBI Taxonomy" id="3659"/>
    <lineage>
        <taxon>Eukaryota</taxon>
        <taxon>Viridiplantae</taxon>
        <taxon>Streptophyta</taxon>
        <taxon>Embryophyta</taxon>
        <taxon>Tracheophyta</taxon>
        <taxon>Spermatophyta</taxon>
        <taxon>Magnoliopsida</taxon>
        <taxon>eudicotyledons</taxon>
        <taxon>Gunneridae</taxon>
        <taxon>Pentapetalae</taxon>
        <taxon>rosids</taxon>
        <taxon>fabids</taxon>
        <taxon>Cucurbitales</taxon>
        <taxon>Cucurbitaceae</taxon>
        <taxon>Benincaseae</taxon>
        <taxon>Cucumis</taxon>
    </lineage>
</organism>
<evidence type="ECO:0000313" key="4">
    <source>
        <dbReference type="EMBL" id="KGN46059.1"/>
    </source>
</evidence>
<dbReference type="PROSITE" id="PS01031">
    <property type="entry name" value="SHSP"/>
    <property type="match status" value="1"/>
</dbReference>
<evidence type="ECO:0000259" key="3">
    <source>
        <dbReference type="PROSITE" id="PS01031"/>
    </source>
</evidence>
<dbReference type="InterPro" id="IPR002068">
    <property type="entry name" value="A-crystallin/Hsp20_dom"/>
</dbReference>
<evidence type="ECO:0000256" key="1">
    <source>
        <dbReference type="PROSITE-ProRule" id="PRU00285"/>
    </source>
</evidence>
<dbReference type="InterPro" id="IPR008978">
    <property type="entry name" value="HSP20-like_chaperone"/>
</dbReference>
<dbReference type="Pfam" id="PF00011">
    <property type="entry name" value="HSP20"/>
    <property type="match status" value="1"/>
</dbReference>
<reference evidence="4 5" key="4">
    <citation type="journal article" date="2011" name="BMC Genomics">
        <title>RNA-Seq improves annotation of protein-coding genes in the cucumber genome.</title>
        <authorList>
            <person name="Li Z."/>
            <person name="Zhang Z."/>
            <person name="Yan P."/>
            <person name="Huang S."/>
            <person name="Fei Z."/>
            <person name="Lin K."/>
        </authorList>
    </citation>
    <scope>NUCLEOTIDE SEQUENCE [LARGE SCALE GENOMIC DNA]</scope>
    <source>
        <strain evidence="5">cv. 9930</strain>
    </source>
</reference>
<dbReference type="Proteomes" id="UP000029981">
    <property type="component" value="Chromosome 6"/>
</dbReference>
<keyword evidence="5" id="KW-1185">Reference proteome</keyword>
<dbReference type="AlphaFoldDB" id="A0A0A0KB53"/>
<evidence type="ECO:0000256" key="2">
    <source>
        <dbReference type="RuleBase" id="RU003616"/>
    </source>
</evidence>